<accession>A0A965ZLH2</accession>
<reference evidence="5" key="1">
    <citation type="submission" date="2020-01" db="EMBL/GenBank/DDBJ databases">
        <authorList>
            <person name="Seo Y.L."/>
        </authorList>
    </citation>
    <scope>NUCLEOTIDE SEQUENCE</scope>
    <source>
        <strain evidence="5">R11</strain>
    </source>
</reference>
<dbReference type="Proteomes" id="UP000638732">
    <property type="component" value="Unassembled WGS sequence"/>
</dbReference>
<gene>
    <name evidence="5" type="ORF">GSY63_23005</name>
</gene>
<keyword evidence="4" id="KW-0812">Transmembrane</keyword>
<comment type="caution">
    <text evidence="5">The sequence shown here is derived from an EMBL/GenBank/DDBJ whole genome shotgun (WGS) entry which is preliminary data.</text>
</comment>
<dbReference type="EMBL" id="WWEO01000045">
    <property type="protein sequence ID" value="NCD72252.1"/>
    <property type="molecule type" value="Genomic_DNA"/>
</dbReference>
<keyword evidence="4" id="KW-0472">Membrane</keyword>
<feature type="transmembrane region" description="Helical" evidence="4">
    <location>
        <begin position="314"/>
        <end position="337"/>
    </location>
</feature>
<evidence type="ECO:0000256" key="1">
    <source>
        <dbReference type="ARBA" id="ARBA00006739"/>
    </source>
</evidence>
<keyword evidence="6" id="KW-1185">Reference proteome</keyword>
<dbReference type="PANTHER" id="PTHR43630:SF1">
    <property type="entry name" value="POLY-BETA-1,6-N-ACETYL-D-GLUCOSAMINE SYNTHASE"/>
    <property type="match status" value="1"/>
</dbReference>
<feature type="transmembrane region" description="Helical" evidence="4">
    <location>
        <begin position="288"/>
        <end position="308"/>
    </location>
</feature>
<keyword evidence="4" id="KW-1133">Transmembrane helix</keyword>
<dbReference type="InterPro" id="IPR029044">
    <property type="entry name" value="Nucleotide-diphossugar_trans"/>
</dbReference>
<evidence type="ECO:0000256" key="2">
    <source>
        <dbReference type="ARBA" id="ARBA00022676"/>
    </source>
</evidence>
<reference evidence="5" key="2">
    <citation type="submission" date="2020-10" db="EMBL/GenBank/DDBJ databases">
        <title>Mucilaginibacter sp. nov., isolated from soil.</title>
        <authorList>
            <person name="Jeon C.O."/>
        </authorList>
    </citation>
    <scope>NUCLEOTIDE SEQUENCE</scope>
    <source>
        <strain evidence="5">R11</strain>
    </source>
</reference>
<keyword evidence="3" id="KW-0808">Transferase</keyword>
<evidence type="ECO:0000313" key="5">
    <source>
        <dbReference type="EMBL" id="NCD72252.1"/>
    </source>
</evidence>
<dbReference type="PANTHER" id="PTHR43630">
    <property type="entry name" value="POLY-BETA-1,6-N-ACETYL-D-GLUCOSAMINE SYNTHASE"/>
    <property type="match status" value="1"/>
</dbReference>
<proteinExistence type="inferred from homology"/>
<dbReference type="AlphaFoldDB" id="A0A965ZLH2"/>
<dbReference type="Pfam" id="PF13641">
    <property type="entry name" value="Glyco_tranf_2_3"/>
    <property type="match status" value="1"/>
</dbReference>
<dbReference type="Gene3D" id="3.90.550.10">
    <property type="entry name" value="Spore Coat Polysaccharide Biosynthesis Protein SpsA, Chain A"/>
    <property type="match status" value="1"/>
</dbReference>
<protein>
    <submittedName>
        <fullName evidence="5">Glycosyltransferase</fullName>
    </submittedName>
</protein>
<feature type="transmembrane region" description="Helical" evidence="4">
    <location>
        <begin position="6"/>
        <end position="29"/>
    </location>
</feature>
<sequence>MVVINYIWIVIQVLIGYNLVLPFLLYLIYAAKKRKPMVRADLFTAQDADYGIIVTAYEQVTAIPDVVKSLLKLNYTNYLIYIVADKCDISGLNFNDERVIILRPEETLASNTRSHFYAINRFKRPHSRITIIDSDNLTDPEYLNQLDIYFAAGFQAVQGVRDAKNLNTTYARLDAARDIYYHFYDGKILFGIGSSATLAGSGMAFTTQLYRDCLEHLDVTGAGFDKVLQHAILKRNQRIAFAEHAIVYDEKTTQSDQLVKQRSRWINTWFKYFVLGFDLVFRGSWNQFVFGLILLRPPLFIFLILSAFFMLANIFISATAVIIWLVAFITFVFGFYLSLAKSETDKSIYQSLVNIPKFIFYQVLSLMKVRKANKHSVATTHYYHSQKDEELSDEN</sequence>
<dbReference type="GO" id="GO:0016757">
    <property type="term" value="F:glycosyltransferase activity"/>
    <property type="evidence" value="ECO:0007669"/>
    <property type="project" value="UniProtKB-KW"/>
</dbReference>
<dbReference type="RefSeq" id="WP_166588204.1">
    <property type="nucleotide sequence ID" value="NZ_WWEO01000045.1"/>
</dbReference>
<evidence type="ECO:0000256" key="3">
    <source>
        <dbReference type="ARBA" id="ARBA00022679"/>
    </source>
</evidence>
<name>A0A965ZLH2_9SPHI</name>
<comment type="similarity">
    <text evidence="1">Belongs to the glycosyltransferase 2 family.</text>
</comment>
<organism evidence="5 6">
    <name type="scientific">Mucilaginibacter agri</name>
    <dbReference type="NCBI Taxonomy" id="2695265"/>
    <lineage>
        <taxon>Bacteria</taxon>
        <taxon>Pseudomonadati</taxon>
        <taxon>Bacteroidota</taxon>
        <taxon>Sphingobacteriia</taxon>
        <taxon>Sphingobacteriales</taxon>
        <taxon>Sphingobacteriaceae</taxon>
        <taxon>Mucilaginibacter</taxon>
    </lineage>
</organism>
<keyword evidence="2" id="KW-0328">Glycosyltransferase</keyword>
<evidence type="ECO:0000313" key="6">
    <source>
        <dbReference type="Proteomes" id="UP000638732"/>
    </source>
</evidence>
<evidence type="ECO:0000256" key="4">
    <source>
        <dbReference type="SAM" id="Phobius"/>
    </source>
</evidence>
<dbReference type="SUPFAM" id="SSF53448">
    <property type="entry name" value="Nucleotide-diphospho-sugar transferases"/>
    <property type="match status" value="1"/>
</dbReference>